<dbReference type="AlphaFoldDB" id="A0AAQ3WIT2"/>
<dbReference type="PANTHER" id="PTHR47746">
    <property type="entry name" value="ZF-RVT DOMAIN-CONTAINING PROTEIN"/>
    <property type="match status" value="1"/>
</dbReference>
<dbReference type="Proteomes" id="UP001341281">
    <property type="component" value="Chromosome 03"/>
</dbReference>
<feature type="domain" description="Reverse transcriptase zinc-binding" evidence="2">
    <location>
        <begin position="25"/>
        <end position="82"/>
    </location>
</feature>
<evidence type="ECO:0000256" key="1">
    <source>
        <dbReference type="SAM" id="SignalP"/>
    </source>
</evidence>
<feature type="chain" id="PRO_5042828844" description="Reverse transcriptase zinc-binding domain-containing protein" evidence="1">
    <location>
        <begin position="24"/>
        <end position="183"/>
    </location>
</feature>
<keyword evidence="4" id="KW-1185">Reference proteome</keyword>
<dbReference type="EMBL" id="CP144747">
    <property type="protein sequence ID" value="WVZ63192.1"/>
    <property type="molecule type" value="Genomic_DNA"/>
</dbReference>
<proteinExistence type="predicted"/>
<evidence type="ECO:0000313" key="4">
    <source>
        <dbReference type="Proteomes" id="UP001341281"/>
    </source>
</evidence>
<dbReference type="PANTHER" id="PTHR47746:SF94">
    <property type="entry name" value="OS05G0107801 PROTEIN"/>
    <property type="match status" value="1"/>
</dbReference>
<dbReference type="InterPro" id="IPR026960">
    <property type="entry name" value="RVT-Znf"/>
</dbReference>
<organism evidence="3 4">
    <name type="scientific">Paspalum notatum var. saurae</name>
    <dbReference type="NCBI Taxonomy" id="547442"/>
    <lineage>
        <taxon>Eukaryota</taxon>
        <taxon>Viridiplantae</taxon>
        <taxon>Streptophyta</taxon>
        <taxon>Embryophyta</taxon>
        <taxon>Tracheophyta</taxon>
        <taxon>Spermatophyta</taxon>
        <taxon>Magnoliopsida</taxon>
        <taxon>Liliopsida</taxon>
        <taxon>Poales</taxon>
        <taxon>Poaceae</taxon>
        <taxon>PACMAD clade</taxon>
        <taxon>Panicoideae</taxon>
        <taxon>Andropogonodae</taxon>
        <taxon>Paspaleae</taxon>
        <taxon>Paspalinae</taxon>
        <taxon>Paspalum</taxon>
    </lineage>
</organism>
<protein>
    <recommendedName>
        <fullName evidence="2">Reverse transcriptase zinc-binding domain-containing protein</fullName>
    </recommendedName>
</protein>
<gene>
    <name evidence="3" type="ORF">U9M48_012845</name>
</gene>
<evidence type="ECO:0000313" key="3">
    <source>
        <dbReference type="EMBL" id="WVZ63192.1"/>
    </source>
</evidence>
<dbReference type="Pfam" id="PF13966">
    <property type="entry name" value="zf-RVT"/>
    <property type="match status" value="1"/>
</dbReference>
<sequence length="183" mass="20470">MVFIPASRHIMRFSLVLLPLALGGAPLRCKFFAWLAIKNRVCTADRLAKRGLPHPAVCPLCDQAEETIQHVLVSCVFARQVWTLIFHDLGLPSIVPQPGCTRFSNWWGQSIKSVEKAIRKGLNSLVILVAWEIWKHRNACVFEGVVPCVQQVRQAMVEEGTVWCLAGALALHDLLLWRLPVGS</sequence>
<accession>A0AAQ3WIT2</accession>
<keyword evidence="1" id="KW-0732">Signal</keyword>
<feature type="signal peptide" evidence="1">
    <location>
        <begin position="1"/>
        <end position="23"/>
    </location>
</feature>
<reference evidence="3 4" key="1">
    <citation type="submission" date="2024-02" db="EMBL/GenBank/DDBJ databases">
        <title>High-quality chromosome-scale genome assembly of Pensacola bahiagrass (Paspalum notatum Flugge var. saurae).</title>
        <authorList>
            <person name="Vega J.M."/>
            <person name="Podio M."/>
            <person name="Orjuela J."/>
            <person name="Siena L.A."/>
            <person name="Pessino S.C."/>
            <person name="Combes M.C."/>
            <person name="Mariac C."/>
            <person name="Albertini E."/>
            <person name="Pupilli F."/>
            <person name="Ortiz J.P.A."/>
            <person name="Leblanc O."/>
        </authorList>
    </citation>
    <scope>NUCLEOTIDE SEQUENCE [LARGE SCALE GENOMIC DNA]</scope>
    <source>
        <strain evidence="3">R1</strain>
        <tissue evidence="3">Leaf</tissue>
    </source>
</reference>
<name>A0AAQ3WIT2_PASNO</name>
<evidence type="ECO:0000259" key="2">
    <source>
        <dbReference type="Pfam" id="PF13966"/>
    </source>
</evidence>